<dbReference type="Gene3D" id="2.60.120.260">
    <property type="entry name" value="Galactose-binding domain-like"/>
    <property type="match status" value="1"/>
</dbReference>
<reference evidence="2 3" key="1">
    <citation type="submission" date="2018-10" db="EMBL/GenBank/DDBJ databases">
        <title>Genomic Encyclopedia of Type Strains, Phase IV (KMG-IV): sequencing the most valuable type-strain genomes for metagenomic binning, comparative biology and taxonomic classification.</title>
        <authorList>
            <person name="Goeker M."/>
        </authorList>
    </citation>
    <scope>NUCLEOTIDE SEQUENCE [LARGE SCALE GENOMIC DNA]</scope>
    <source>
        <strain evidence="2 3">DSM 20549</strain>
    </source>
</reference>
<evidence type="ECO:0000313" key="2">
    <source>
        <dbReference type="EMBL" id="RLJ90914.1"/>
    </source>
</evidence>
<feature type="signal peptide" evidence="1">
    <location>
        <begin position="1"/>
        <end position="26"/>
    </location>
</feature>
<gene>
    <name evidence="2" type="ORF">DFR62_1071</name>
</gene>
<dbReference type="RefSeq" id="WP_121298459.1">
    <property type="nucleotide sequence ID" value="NZ_QBEW01000044.1"/>
</dbReference>
<sequence>MKKSKWFPILSASALALSLYSPAASAAPVEELPSLGAWDEDRYGERIDIDQELNRLTNDESFQKEAEQRIKDQAGSLNDETADGEENAAASEHFTYDGGTKKFLNRNLEFKDFTLRSVGDNVEIWVANDLAYGPDNPKPADIVTQAQVDKLKAEFDSNIYPVATDFFGTPDSLDGSKSPLPGMVGLPEGYYEGSDKVIMLVDNVQDEGWNNPSYPFFVAGFFWQTLENYTDRNIITIDTNSWETRLESTFFGTTIHELQHLIQADNDGAEETWLNEGMSTFSEFLGGYGHGEGSINFYLDHPENSLVNWDEHGTAATGPETIADYGQVYLFTLYMYDKFGQEFIRELATDGATQGMASVDKVLEDYGTNKTFTELYQDFMTALTLDDSSISPDYNFDSIDLRELPVGDGVRGKTVDFEKAKTFEKEGVPAWGGDFKEFDLDRTVRGMKFDGVDFLPLQWETVANPLDASEQVLHANNGDEADQALIFGATVPAENPTLSFEHYYNIEEQWDFATVQVSTDNGETWKSLGNENTRDDVVEEGYPTIKENLPGFTGEKTNWSTETFDLSAYAGQDVLVSFRNLTDWGSNEAGWFIKDIQLGDFTADGTSTEPFQSLGQLKGEYVDFTTTFIQTKKNGQQRVFNVDPFNVTEKEALDLQQVLREGNLKMITSYAAAPDQKEAKEFTYEVLYKEDKSKGKKKGNSKK</sequence>
<evidence type="ECO:0000313" key="3">
    <source>
        <dbReference type="Proteomes" id="UP000280791"/>
    </source>
</evidence>
<organism evidence="2 3">
    <name type="scientific">Planococcus citreus</name>
    <dbReference type="NCBI Taxonomy" id="1373"/>
    <lineage>
        <taxon>Bacteria</taxon>
        <taxon>Bacillati</taxon>
        <taxon>Bacillota</taxon>
        <taxon>Bacilli</taxon>
        <taxon>Bacillales</taxon>
        <taxon>Caryophanaceae</taxon>
        <taxon>Planococcus</taxon>
    </lineage>
</organism>
<dbReference type="AlphaFoldDB" id="A0A497YVH9"/>
<keyword evidence="1" id="KW-0732">Signal</keyword>
<dbReference type="EMBL" id="RCCP01000001">
    <property type="protein sequence ID" value="RLJ90914.1"/>
    <property type="molecule type" value="Genomic_DNA"/>
</dbReference>
<dbReference type="Pfam" id="PF20773">
    <property type="entry name" value="InhA-like_MAM"/>
    <property type="match status" value="1"/>
</dbReference>
<comment type="caution">
    <text evidence="2">The sequence shown here is derived from an EMBL/GenBank/DDBJ whole genome shotgun (WGS) entry which is preliminary data.</text>
</comment>
<name>A0A497YVH9_9BACL</name>
<dbReference type="OrthoDB" id="275270at2"/>
<feature type="chain" id="PRO_5019806234" evidence="1">
    <location>
        <begin position="27"/>
        <end position="703"/>
    </location>
</feature>
<protein>
    <submittedName>
        <fullName evidence="2">Immune inhibitor A peptidase M6</fullName>
    </submittedName>
</protein>
<evidence type="ECO:0000256" key="1">
    <source>
        <dbReference type="SAM" id="SignalP"/>
    </source>
</evidence>
<dbReference type="Proteomes" id="UP000280791">
    <property type="component" value="Unassembled WGS sequence"/>
</dbReference>
<proteinExistence type="predicted"/>
<accession>A0A497YVH9</accession>
<keyword evidence="3" id="KW-1185">Reference proteome</keyword>